<dbReference type="AlphaFoldDB" id="A0A975IM83"/>
<feature type="transmembrane region" description="Helical" evidence="1">
    <location>
        <begin position="115"/>
        <end position="134"/>
    </location>
</feature>
<dbReference type="Pfam" id="PF14378">
    <property type="entry name" value="PAP2_3"/>
    <property type="match status" value="1"/>
</dbReference>
<evidence type="ECO:0000256" key="1">
    <source>
        <dbReference type="SAM" id="Phobius"/>
    </source>
</evidence>
<keyword evidence="4" id="KW-1185">Reference proteome</keyword>
<keyword evidence="1" id="KW-1133">Transmembrane helix</keyword>
<proteinExistence type="predicted"/>
<dbReference type="EMBL" id="CP054393">
    <property type="protein sequence ID" value="QTX03200.1"/>
    <property type="molecule type" value="Genomic_DNA"/>
</dbReference>
<feature type="transmembrane region" description="Helical" evidence="1">
    <location>
        <begin position="197"/>
        <end position="214"/>
    </location>
</feature>
<feature type="transmembrane region" description="Helical" evidence="1">
    <location>
        <begin position="82"/>
        <end position="103"/>
    </location>
</feature>
<name>A0A975IM83_LOWBP</name>
<feature type="transmembrane region" description="Helical" evidence="1">
    <location>
        <begin position="169"/>
        <end position="185"/>
    </location>
</feature>
<organism evidence="3 4">
    <name type="scientific">Loofah witches'-broom phytoplasma</name>
    <dbReference type="NCBI Taxonomy" id="35773"/>
    <lineage>
        <taxon>Bacteria</taxon>
        <taxon>Bacillati</taxon>
        <taxon>Mycoplasmatota</taxon>
        <taxon>Mollicutes</taxon>
        <taxon>Acholeplasmatales</taxon>
        <taxon>Acholeplasmataceae</taxon>
        <taxon>Candidatus Phytoplasma</taxon>
        <taxon>16SrVIII (Loofah witches'-broom group)</taxon>
    </lineage>
</organism>
<keyword evidence="1" id="KW-0812">Transmembrane</keyword>
<evidence type="ECO:0000259" key="2">
    <source>
        <dbReference type="Pfam" id="PF14378"/>
    </source>
</evidence>
<dbReference type="KEGG" id="pluf:LFWB_6370"/>
<dbReference type="Proteomes" id="UP000672038">
    <property type="component" value="Chromosome"/>
</dbReference>
<accession>A0A975IM83</accession>
<dbReference type="GO" id="GO:0016020">
    <property type="term" value="C:membrane"/>
    <property type="evidence" value="ECO:0007669"/>
    <property type="project" value="UniProtKB-SubCell"/>
</dbReference>
<dbReference type="CDD" id="cd01610">
    <property type="entry name" value="PAP2_like"/>
    <property type="match status" value="1"/>
</dbReference>
<protein>
    <submittedName>
        <fullName evidence="3">Membrane-associated phospholipid phosphatase</fullName>
    </submittedName>
</protein>
<feature type="transmembrane region" description="Helical" evidence="1">
    <location>
        <begin position="220"/>
        <end position="238"/>
    </location>
</feature>
<sequence>MTKNSKYTKKELLLLIYIVLFQSIFFFILDYFLSQPLSYRKYIYQENPLENNNKWITILNLGICETFETNIKGFPSINCLKFLILIYYGVFVSWFLITPFLAYKYIDKNRIRLLLKTYLIILLISFLIFLIFPIQALKEFQLEVDGESKSFFDPFIAKLYKLDNRRFCSLPSLHVALSWLCYVAFRFQSDNKIIKKIMLIQLLIAILVFISTFVLKQHYIMDGVISIILVEIVLYFVFGKNQKIKKIY</sequence>
<reference evidence="3" key="1">
    <citation type="submission" date="2020-06" db="EMBL/GenBank/DDBJ databases">
        <title>Complete genome sequence of Candidatus Phytoplasma luffae NCHU2019.</title>
        <authorList>
            <person name="Cho S.-T."/>
            <person name="Tan C.-M."/>
            <person name="Li J.-R."/>
            <person name="Chien Y.-Y."/>
            <person name="Chiu Y.-C."/>
            <person name="Yang J.-Y."/>
            <person name="Kuo C.-H."/>
        </authorList>
    </citation>
    <scope>NUCLEOTIDE SEQUENCE</scope>
    <source>
        <strain evidence="3">NCHU2019</strain>
    </source>
</reference>
<evidence type="ECO:0000313" key="3">
    <source>
        <dbReference type="EMBL" id="QTX03200.1"/>
    </source>
</evidence>
<dbReference type="RefSeq" id="WP_210954626.1">
    <property type="nucleotide sequence ID" value="NZ_CP054393.1"/>
</dbReference>
<evidence type="ECO:0000313" key="4">
    <source>
        <dbReference type="Proteomes" id="UP000672038"/>
    </source>
</evidence>
<dbReference type="InterPro" id="IPR026841">
    <property type="entry name" value="Aur1/Ipt1"/>
</dbReference>
<feature type="domain" description="Inositolphosphotransferase Aur1/Ipt1" evidence="2">
    <location>
        <begin position="78"/>
        <end position="234"/>
    </location>
</feature>
<keyword evidence="1" id="KW-0472">Membrane</keyword>
<gene>
    <name evidence="3" type="primary">pgpB</name>
    <name evidence="3" type="ORF">LFWB_6370</name>
</gene>
<feature type="transmembrane region" description="Helical" evidence="1">
    <location>
        <begin position="12"/>
        <end position="33"/>
    </location>
</feature>